<keyword evidence="8" id="KW-1185">Reference proteome</keyword>
<evidence type="ECO:0000313" key="9">
    <source>
        <dbReference type="Proteomes" id="UP000324241"/>
    </source>
</evidence>
<dbReference type="SUPFAM" id="SSF75304">
    <property type="entry name" value="Amidase signature (AS) enzymes"/>
    <property type="match status" value="1"/>
</dbReference>
<protein>
    <recommendedName>
        <fullName evidence="5">Amidase domain-containing protein</fullName>
    </recommendedName>
</protein>
<dbReference type="PANTHER" id="PTHR46072:SF3">
    <property type="entry name" value="AMIDASE"/>
    <property type="match status" value="1"/>
</dbReference>
<evidence type="ECO:0000256" key="3">
    <source>
        <dbReference type="PIRSR" id="PIRSR001221-1"/>
    </source>
</evidence>
<sequence length="535" mass="58565">MTKISAADSDWSIHVQEKRQQLELQIPAEWRLSEAFLSSLPKNGHLLEADISRRTGIFSEQELQITENYSAVQLLQKLARGEFSSLATSCLTEHFFARALERAQYLDEYRKREGKVMGPLHGLPISLKDSFCVEGVQTTIGYVSFLGNPPAASNAALVDVLLDLGAVLYVKTNIPQTMMTADSENNIYNRTLNPHNTNLTAGGSTGGEGALVAFRGSILGVGTDIAGSIRIPSLCCGVYGFKPTSNRIPFSGQTSGRMEGVPGLTPSAGPLAQSLEDIEIFMTTVLNSEPWRYDVTATATSWNRPQTAGRSLLTIGILPEDPQFPLHPPVRRALKSAIAALSKKGHRILQLESDASRNVAYASRLAFQYFTYGPHIDHISPSGEPQVASLAKSSSPMFTGTFPVDQKLGVFEKIHALHIARKTYADAWRRTWVQSNLDIILAPGAQNTAVPHDTYGWPPYTVIWNLLDYPACIIPYGRASKELDPEPMLVTDGVQPSYEPELVDGAPCALQVIAPRYKDEECLLAAKVIDRDIRG</sequence>
<name>A0A4S3JPT2_9EURO</name>
<dbReference type="EMBL" id="QUQM01000001">
    <property type="protein sequence ID" value="KAA8650657.1"/>
    <property type="molecule type" value="Genomic_DNA"/>
</dbReference>
<reference evidence="6 9" key="2">
    <citation type="submission" date="2019-08" db="EMBL/GenBank/DDBJ databases">
        <title>The genome sequence of a newly discovered highly antifungal drug resistant Aspergillus species, Aspergillus tanneri NIH 1004.</title>
        <authorList>
            <person name="Mounaud S."/>
            <person name="Singh I."/>
            <person name="Joardar V."/>
            <person name="Pakala S."/>
            <person name="Pakala S."/>
            <person name="Venepally P."/>
            <person name="Chung J.K."/>
            <person name="Losada L."/>
            <person name="Nierman W.C."/>
        </authorList>
    </citation>
    <scope>NUCLEOTIDE SEQUENCE [LARGE SCALE GENOMIC DNA]</scope>
    <source>
        <strain evidence="6 9">NIH1004</strain>
    </source>
</reference>
<evidence type="ECO:0000313" key="7">
    <source>
        <dbReference type="EMBL" id="THC97699.1"/>
    </source>
</evidence>
<dbReference type="Gene3D" id="3.90.1300.10">
    <property type="entry name" value="Amidase signature (AS) domain"/>
    <property type="match status" value="1"/>
</dbReference>
<feature type="binding site" evidence="4">
    <location>
        <position position="178"/>
    </location>
    <ligand>
        <name>substrate</name>
    </ligand>
</feature>
<dbReference type="STRING" id="1220188.A0A4S3JPT2"/>
<feature type="active site" description="Acyl-ester intermediate" evidence="3">
    <location>
        <position position="228"/>
    </location>
</feature>
<evidence type="ECO:0000256" key="2">
    <source>
        <dbReference type="ARBA" id="ARBA00022801"/>
    </source>
</evidence>
<dbReference type="GeneID" id="54326047"/>
<organism evidence="7 8">
    <name type="scientific">Aspergillus tanneri</name>
    <dbReference type="NCBI Taxonomy" id="1220188"/>
    <lineage>
        <taxon>Eukaryota</taxon>
        <taxon>Fungi</taxon>
        <taxon>Dikarya</taxon>
        <taxon>Ascomycota</taxon>
        <taxon>Pezizomycotina</taxon>
        <taxon>Eurotiomycetes</taxon>
        <taxon>Eurotiomycetidae</taxon>
        <taxon>Eurotiales</taxon>
        <taxon>Aspergillaceae</taxon>
        <taxon>Aspergillus</taxon>
        <taxon>Aspergillus subgen. Circumdati</taxon>
    </lineage>
</organism>
<dbReference type="Proteomes" id="UP000308092">
    <property type="component" value="Unassembled WGS sequence"/>
</dbReference>
<dbReference type="AlphaFoldDB" id="A0A4S3JPT2"/>
<dbReference type="RefSeq" id="XP_033430018.1">
    <property type="nucleotide sequence ID" value="XM_033568023.1"/>
</dbReference>
<dbReference type="EMBL" id="SOSA01000066">
    <property type="protein sequence ID" value="THC97699.1"/>
    <property type="molecule type" value="Genomic_DNA"/>
</dbReference>
<proteinExistence type="inferred from homology"/>
<reference evidence="7 8" key="1">
    <citation type="submission" date="2019-03" db="EMBL/GenBank/DDBJ databases">
        <title>The genome sequence of a newly discovered highly antifungal drug resistant Aspergillus species, Aspergillus tanneri NIH 1004.</title>
        <authorList>
            <person name="Mounaud S."/>
            <person name="Singh I."/>
            <person name="Joardar V."/>
            <person name="Pakala S."/>
            <person name="Pakala S."/>
            <person name="Venepally P."/>
            <person name="Hoover J."/>
            <person name="Nierman W."/>
            <person name="Chung J."/>
            <person name="Losada L."/>
        </authorList>
    </citation>
    <scope>NUCLEOTIDE SEQUENCE [LARGE SCALE GENOMIC DNA]</scope>
    <source>
        <strain evidence="7 8">NIH1004</strain>
    </source>
</reference>
<feature type="active site" description="Charge relay system" evidence="3">
    <location>
        <position position="128"/>
    </location>
</feature>
<evidence type="ECO:0000313" key="8">
    <source>
        <dbReference type="Proteomes" id="UP000308092"/>
    </source>
</evidence>
<feature type="active site" description="Charge relay system" evidence="3">
    <location>
        <position position="204"/>
    </location>
</feature>
<dbReference type="InterPro" id="IPR036928">
    <property type="entry name" value="AS_sf"/>
</dbReference>
<gene>
    <name evidence="6" type="ORF">ATNIH1004_003345</name>
    <name evidence="7" type="ORF">EYZ11_002805</name>
</gene>
<dbReference type="PANTHER" id="PTHR46072">
    <property type="entry name" value="AMIDASE-RELATED-RELATED"/>
    <property type="match status" value="1"/>
</dbReference>
<feature type="binding site" evidence="4">
    <location>
        <position position="204"/>
    </location>
    <ligand>
        <name>substrate</name>
    </ligand>
</feature>
<evidence type="ECO:0000313" key="6">
    <source>
        <dbReference type="EMBL" id="KAA8650657.1"/>
    </source>
</evidence>
<feature type="binding site" evidence="4">
    <location>
        <begin position="225"/>
        <end position="228"/>
    </location>
    <ligand>
        <name>substrate</name>
    </ligand>
</feature>
<feature type="domain" description="Amidase" evidence="5">
    <location>
        <begin position="87"/>
        <end position="523"/>
    </location>
</feature>
<dbReference type="Pfam" id="PF01425">
    <property type="entry name" value="Amidase"/>
    <property type="match status" value="1"/>
</dbReference>
<accession>A0A4S3JPT2</accession>
<dbReference type="InterPro" id="IPR023631">
    <property type="entry name" value="Amidase_dom"/>
</dbReference>
<keyword evidence="2" id="KW-0378">Hydrolase</keyword>
<comment type="caution">
    <text evidence="7">The sequence shown here is derived from an EMBL/GenBank/DDBJ whole genome shotgun (WGS) entry which is preliminary data.</text>
</comment>
<dbReference type="PIRSF" id="PIRSF001221">
    <property type="entry name" value="Amidase_fungi"/>
    <property type="match status" value="1"/>
</dbReference>
<dbReference type="Proteomes" id="UP000324241">
    <property type="component" value="Unassembled WGS sequence"/>
</dbReference>
<evidence type="ECO:0000259" key="5">
    <source>
        <dbReference type="Pfam" id="PF01425"/>
    </source>
</evidence>
<evidence type="ECO:0000256" key="1">
    <source>
        <dbReference type="ARBA" id="ARBA00009199"/>
    </source>
</evidence>
<evidence type="ECO:0000256" key="4">
    <source>
        <dbReference type="PIRSR" id="PIRSR001221-2"/>
    </source>
</evidence>
<dbReference type="VEuPathDB" id="FungiDB:EYZ11_002805"/>
<comment type="similarity">
    <text evidence="1">Belongs to the amidase family.</text>
</comment>
<dbReference type="GO" id="GO:0016787">
    <property type="term" value="F:hydrolase activity"/>
    <property type="evidence" value="ECO:0007669"/>
    <property type="project" value="UniProtKB-KW"/>
</dbReference>
<dbReference type="OrthoDB" id="6428749at2759"/>